<dbReference type="AlphaFoldDB" id="X1GHZ7"/>
<dbReference type="Pfam" id="PF01424">
    <property type="entry name" value="R3H"/>
    <property type="match status" value="1"/>
</dbReference>
<evidence type="ECO:0000259" key="3">
    <source>
        <dbReference type="PROSITE" id="PS51061"/>
    </source>
</evidence>
<dbReference type="EMBL" id="BARU01018526">
    <property type="protein sequence ID" value="GAH57511.1"/>
    <property type="molecule type" value="Genomic_DNA"/>
</dbReference>
<dbReference type="SMART" id="SM00393">
    <property type="entry name" value="R3H"/>
    <property type="match status" value="1"/>
</dbReference>
<evidence type="ECO:0008006" key="5">
    <source>
        <dbReference type="Google" id="ProtNLM"/>
    </source>
</evidence>
<feature type="domain" description="KH type-2" evidence="2">
    <location>
        <begin position="25"/>
        <end position="98"/>
    </location>
</feature>
<dbReference type="InterPro" id="IPR015946">
    <property type="entry name" value="KH_dom-like_a/b"/>
</dbReference>
<feature type="non-terminal residue" evidence="4">
    <location>
        <position position="1"/>
    </location>
</feature>
<evidence type="ECO:0000313" key="4">
    <source>
        <dbReference type="EMBL" id="GAH57511.1"/>
    </source>
</evidence>
<dbReference type="InterPro" id="IPR038008">
    <property type="entry name" value="Jag_KH"/>
</dbReference>
<dbReference type="PROSITE" id="PS51061">
    <property type="entry name" value="R3H"/>
    <property type="match status" value="1"/>
</dbReference>
<comment type="caution">
    <text evidence="4">The sequence shown here is derived from an EMBL/GenBank/DDBJ whole genome shotgun (WGS) entry which is preliminary data.</text>
</comment>
<dbReference type="PANTHER" id="PTHR35800">
    <property type="entry name" value="PROTEIN JAG"/>
    <property type="match status" value="1"/>
</dbReference>
<dbReference type="InterPro" id="IPR039247">
    <property type="entry name" value="KhpB"/>
</dbReference>
<dbReference type="SUPFAM" id="SSF82708">
    <property type="entry name" value="R3H domain"/>
    <property type="match status" value="1"/>
</dbReference>
<dbReference type="CDD" id="cd02414">
    <property type="entry name" value="KH-II_Jag"/>
    <property type="match status" value="1"/>
</dbReference>
<evidence type="ECO:0000256" key="1">
    <source>
        <dbReference type="ARBA" id="ARBA00022884"/>
    </source>
</evidence>
<dbReference type="Gene3D" id="3.30.1370.50">
    <property type="entry name" value="R3H-like domain"/>
    <property type="match status" value="1"/>
</dbReference>
<sequence>IFGIVGNKKTKIRATPKKDNRVVVARETLQNIISLISVDSKISAEKKGDDIILNIEGNNPGILIGPKGKTLEALEFIINKAVNRASKKKVRVLVDSENYRQRREESLKRLALKLGEKAKKTKKTVTTDPISPHDRRIIHLSLKEDTQVQTKSEGEGLFKRVFIIPNKKKIDEKQNG</sequence>
<dbReference type="InterPro" id="IPR036867">
    <property type="entry name" value="R3H_dom_sf"/>
</dbReference>
<dbReference type="InterPro" id="IPR004044">
    <property type="entry name" value="KH_dom_type_2"/>
</dbReference>
<name>X1GHZ7_9ZZZZ</name>
<dbReference type="InterPro" id="IPR001374">
    <property type="entry name" value="R3H_dom"/>
</dbReference>
<dbReference type="PROSITE" id="PS50823">
    <property type="entry name" value="KH_TYPE_2"/>
    <property type="match status" value="1"/>
</dbReference>
<dbReference type="GO" id="GO:0003723">
    <property type="term" value="F:RNA binding"/>
    <property type="evidence" value="ECO:0007669"/>
    <property type="project" value="UniProtKB-KW"/>
</dbReference>
<gene>
    <name evidence="4" type="ORF">S03H2_30613</name>
</gene>
<accession>X1GHZ7</accession>
<keyword evidence="1" id="KW-0694">RNA-binding</keyword>
<dbReference type="Gene3D" id="3.30.300.20">
    <property type="match status" value="1"/>
</dbReference>
<evidence type="ECO:0000259" key="2">
    <source>
        <dbReference type="PROSITE" id="PS50823"/>
    </source>
</evidence>
<feature type="domain" description="R3H" evidence="3">
    <location>
        <begin position="101"/>
        <end position="167"/>
    </location>
</feature>
<protein>
    <recommendedName>
        <fullName evidence="5">R3H domain-containing protein</fullName>
    </recommendedName>
</protein>
<dbReference type="NCBIfam" id="NF041568">
    <property type="entry name" value="Jag_EloR"/>
    <property type="match status" value="1"/>
</dbReference>
<reference evidence="4" key="1">
    <citation type="journal article" date="2014" name="Front. Microbiol.">
        <title>High frequency of phylogenetically diverse reductive dehalogenase-homologous genes in deep subseafloor sedimentary metagenomes.</title>
        <authorList>
            <person name="Kawai M."/>
            <person name="Futagami T."/>
            <person name="Toyoda A."/>
            <person name="Takaki Y."/>
            <person name="Nishi S."/>
            <person name="Hori S."/>
            <person name="Arai W."/>
            <person name="Tsubouchi T."/>
            <person name="Morono Y."/>
            <person name="Uchiyama I."/>
            <person name="Ito T."/>
            <person name="Fujiyama A."/>
            <person name="Inagaki F."/>
            <person name="Takami H."/>
        </authorList>
    </citation>
    <scope>NUCLEOTIDE SEQUENCE</scope>
    <source>
        <strain evidence="4">Expedition CK06-06</strain>
    </source>
</reference>
<dbReference type="Pfam" id="PF13083">
    <property type="entry name" value="KH_KhpA-B"/>
    <property type="match status" value="1"/>
</dbReference>
<dbReference type="PANTHER" id="PTHR35800:SF1">
    <property type="entry name" value="RNA-BINDING PROTEIN KHPB"/>
    <property type="match status" value="1"/>
</dbReference>
<proteinExistence type="predicted"/>
<organism evidence="4">
    <name type="scientific">marine sediment metagenome</name>
    <dbReference type="NCBI Taxonomy" id="412755"/>
    <lineage>
        <taxon>unclassified sequences</taxon>
        <taxon>metagenomes</taxon>
        <taxon>ecological metagenomes</taxon>
    </lineage>
</organism>